<keyword evidence="10 12" id="KW-0472">Membrane</keyword>
<keyword evidence="2 12" id="KW-0813">Transport</keyword>
<feature type="signal peptide" evidence="15">
    <location>
        <begin position="1"/>
        <end position="27"/>
    </location>
</feature>
<protein>
    <submittedName>
        <fullName evidence="18">TonB-dependent receptor</fullName>
    </submittedName>
</protein>
<evidence type="ECO:0000256" key="3">
    <source>
        <dbReference type="ARBA" id="ARBA00022452"/>
    </source>
</evidence>
<evidence type="ECO:0000256" key="4">
    <source>
        <dbReference type="ARBA" id="ARBA00022496"/>
    </source>
</evidence>
<dbReference type="GO" id="GO:0015344">
    <property type="term" value="F:siderophore uptake transmembrane transporter activity"/>
    <property type="evidence" value="ECO:0007669"/>
    <property type="project" value="TreeGrafter"/>
</dbReference>
<keyword evidence="5 12" id="KW-0812">Transmembrane</keyword>
<dbReference type="Proteomes" id="UP000559860">
    <property type="component" value="Unassembled WGS sequence"/>
</dbReference>
<keyword evidence="8" id="KW-0406">Ion transport</keyword>
<name>A0A7W4IV94_9PROT</name>
<evidence type="ECO:0000256" key="6">
    <source>
        <dbReference type="ARBA" id="ARBA00022729"/>
    </source>
</evidence>
<feature type="domain" description="TonB-dependent receptor-like beta-barrel" evidence="16">
    <location>
        <begin position="315"/>
        <end position="770"/>
    </location>
</feature>
<evidence type="ECO:0000256" key="7">
    <source>
        <dbReference type="ARBA" id="ARBA00023004"/>
    </source>
</evidence>
<evidence type="ECO:0000259" key="17">
    <source>
        <dbReference type="Pfam" id="PF07715"/>
    </source>
</evidence>
<evidence type="ECO:0000256" key="13">
    <source>
        <dbReference type="RuleBase" id="RU003357"/>
    </source>
</evidence>
<dbReference type="PANTHER" id="PTHR32552">
    <property type="entry name" value="FERRICHROME IRON RECEPTOR-RELATED"/>
    <property type="match status" value="1"/>
</dbReference>
<dbReference type="GO" id="GO:0009279">
    <property type="term" value="C:cell outer membrane"/>
    <property type="evidence" value="ECO:0007669"/>
    <property type="project" value="UniProtKB-SubCell"/>
</dbReference>
<dbReference type="InterPro" id="IPR037066">
    <property type="entry name" value="Plug_dom_sf"/>
</dbReference>
<comment type="caution">
    <text evidence="18">The sequence shown here is derived from an EMBL/GenBank/DDBJ whole genome shotgun (WGS) entry which is preliminary data.</text>
</comment>
<evidence type="ECO:0000256" key="11">
    <source>
        <dbReference type="ARBA" id="ARBA00023237"/>
    </source>
</evidence>
<evidence type="ECO:0000259" key="16">
    <source>
        <dbReference type="Pfam" id="PF00593"/>
    </source>
</evidence>
<dbReference type="SUPFAM" id="SSF56935">
    <property type="entry name" value="Porins"/>
    <property type="match status" value="1"/>
</dbReference>
<dbReference type="AlphaFoldDB" id="A0A7W4IV94"/>
<comment type="similarity">
    <text evidence="12 13">Belongs to the TonB-dependent receptor family.</text>
</comment>
<feature type="region of interest" description="Disordered" evidence="14">
    <location>
        <begin position="35"/>
        <end position="63"/>
    </location>
</feature>
<evidence type="ECO:0000313" key="19">
    <source>
        <dbReference type="Proteomes" id="UP000559860"/>
    </source>
</evidence>
<evidence type="ECO:0000313" key="18">
    <source>
        <dbReference type="EMBL" id="MBB2169699.1"/>
    </source>
</evidence>
<gene>
    <name evidence="18" type="ORF">HLH36_15310</name>
</gene>
<organism evidence="18 19">
    <name type="scientific">Gluconacetobacter aggeris</name>
    <dbReference type="NCBI Taxonomy" id="1286186"/>
    <lineage>
        <taxon>Bacteria</taxon>
        <taxon>Pseudomonadati</taxon>
        <taxon>Pseudomonadota</taxon>
        <taxon>Alphaproteobacteria</taxon>
        <taxon>Acetobacterales</taxon>
        <taxon>Acetobacteraceae</taxon>
        <taxon>Gluconacetobacter</taxon>
    </lineage>
</organism>
<evidence type="ECO:0000256" key="2">
    <source>
        <dbReference type="ARBA" id="ARBA00022448"/>
    </source>
</evidence>
<dbReference type="PROSITE" id="PS52016">
    <property type="entry name" value="TONB_DEPENDENT_REC_3"/>
    <property type="match status" value="1"/>
</dbReference>
<evidence type="ECO:0000256" key="5">
    <source>
        <dbReference type="ARBA" id="ARBA00022692"/>
    </source>
</evidence>
<evidence type="ECO:0000256" key="9">
    <source>
        <dbReference type="ARBA" id="ARBA00023077"/>
    </source>
</evidence>
<keyword evidence="19" id="KW-1185">Reference proteome</keyword>
<evidence type="ECO:0000256" key="12">
    <source>
        <dbReference type="PROSITE-ProRule" id="PRU01360"/>
    </source>
</evidence>
<evidence type="ECO:0000256" key="8">
    <source>
        <dbReference type="ARBA" id="ARBA00023065"/>
    </source>
</evidence>
<dbReference type="PANTHER" id="PTHR32552:SF89">
    <property type="entry name" value="CATECHOLATE SIDEROPHORE RECEPTOR FIU"/>
    <property type="match status" value="1"/>
</dbReference>
<sequence>MNKRIVFCNILLATTMMSGHIDHGAMAATKDTSIGVAPKHGAPTAPAAHRGTTPDSPAQARAPEEVGVVARHIARGAQVTMGQTMISQNPPGSNPLKALGNLPGVIFQSNDPQGVDTWSAQIYMHGFQQEELGVTLDGVPLGAMTYRNYNGLSPILAVSSENVERIDVSQGAGAESVAATNNLGGSLEYHSFDPSEKFGGSVLQGFGSYSAFHTFARVDSGALNHSGTRFYVSYMRNDTNRWKGAGDQFYQQLNAKFLQPIGNDSSISAYFDWGDLHQFNYQDVSPDMLKHLGWMADDYYNGHASGYIAAYNAALATQGLPGGAFPANFAGLGDPADASYYDGATNEDDKLGYIKADFALTDSLRWTTTAYGHGETNQTTWATPFASSPNGAPLSEIVKQPAIQRFGVLSQATYDIAHNHIGGGVWYENNSYISPMFQYQQPLVVDGVIQGSPLYSLSHYSNPFAEVFNQNYNTNTFTAFVQDTYSPVRNLALHFGFKSLLNTTRVGDGYLNQSYYGNVGPITSGVGLTTAKAFLPHISADYHFLQHHEIYFDISENVHTYAQSGYNLSNSPFAVTQAAYNYSAASIRPETAWTYAIGYRYNDRLLAASVYAYRTNFNNRLQQITAGPALDPISAVANVGGVTMNGVDAQLTIMPIEHLALTNSISYNHAVYDSNLTTGGVTYALANKQVVNYPRFMYKARLSYDWHAISAYIDGSYVGTRNYDYTGDIKVPGYWISNLGVQYHFGNLGRYNRNFGFMKKTTLSFSINNLSNVRYISTMGENGNSMTAATGELNQSMLVGAPRMFFGSLRVDF</sequence>
<keyword evidence="4" id="KW-0410">Iron transport</keyword>
<keyword evidence="11 12" id="KW-0998">Cell outer membrane</keyword>
<dbReference type="Gene3D" id="2.170.130.10">
    <property type="entry name" value="TonB-dependent receptor, plug domain"/>
    <property type="match status" value="1"/>
</dbReference>
<keyword evidence="9 13" id="KW-0798">TonB box</keyword>
<reference evidence="18 19" key="1">
    <citation type="submission" date="2020-04" db="EMBL/GenBank/DDBJ databases">
        <title>Description of novel Gluconacetobacter.</title>
        <authorList>
            <person name="Sombolestani A."/>
        </authorList>
    </citation>
    <scope>NUCLEOTIDE SEQUENCE [LARGE SCALE GENOMIC DNA]</scope>
    <source>
        <strain evidence="18 19">LMG 27801</strain>
    </source>
</reference>
<dbReference type="InterPro" id="IPR012910">
    <property type="entry name" value="Plug_dom"/>
</dbReference>
<dbReference type="RefSeq" id="WP_182987197.1">
    <property type="nucleotide sequence ID" value="NZ_JABEQD010000012.1"/>
</dbReference>
<dbReference type="Pfam" id="PF00593">
    <property type="entry name" value="TonB_dep_Rec_b-barrel"/>
    <property type="match status" value="1"/>
</dbReference>
<evidence type="ECO:0000256" key="1">
    <source>
        <dbReference type="ARBA" id="ARBA00004571"/>
    </source>
</evidence>
<comment type="subcellular location">
    <subcellularLocation>
        <location evidence="1 12">Cell outer membrane</location>
        <topology evidence="1 12">Multi-pass membrane protein</topology>
    </subcellularLocation>
</comment>
<proteinExistence type="inferred from homology"/>
<keyword evidence="6 15" id="KW-0732">Signal</keyword>
<feature type="domain" description="TonB-dependent receptor plug" evidence="17">
    <location>
        <begin position="82"/>
        <end position="185"/>
    </location>
</feature>
<evidence type="ECO:0000256" key="15">
    <source>
        <dbReference type="SAM" id="SignalP"/>
    </source>
</evidence>
<dbReference type="InterPro" id="IPR039426">
    <property type="entry name" value="TonB-dep_rcpt-like"/>
</dbReference>
<feature type="chain" id="PRO_5031478625" evidence="15">
    <location>
        <begin position="28"/>
        <end position="813"/>
    </location>
</feature>
<evidence type="ECO:0000256" key="10">
    <source>
        <dbReference type="ARBA" id="ARBA00023136"/>
    </source>
</evidence>
<keyword evidence="7" id="KW-0408">Iron</keyword>
<dbReference type="Pfam" id="PF07715">
    <property type="entry name" value="Plug"/>
    <property type="match status" value="1"/>
</dbReference>
<keyword evidence="3 12" id="KW-1134">Transmembrane beta strand</keyword>
<dbReference type="InterPro" id="IPR000531">
    <property type="entry name" value="Beta-barrel_TonB"/>
</dbReference>
<dbReference type="InterPro" id="IPR036942">
    <property type="entry name" value="Beta-barrel_TonB_sf"/>
</dbReference>
<keyword evidence="18" id="KW-0675">Receptor</keyword>
<dbReference type="Gene3D" id="2.40.170.20">
    <property type="entry name" value="TonB-dependent receptor, beta-barrel domain"/>
    <property type="match status" value="1"/>
</dbReference>
<accession>A0A7W4IV94</accession>
<evidence type="ECO:0000256" key="14">
    <source>
        <dbReference type="SAM" id="MobiDB-lite"/>
    </source>
</evidence>
<dbReference type="EMBL" id="JABEQD010000012">
    <property type="protein sequence ID" value="MBB2169699.1"/>
    <property type="molecule type" value="Genomic_DNA"/>
</dbReference>